<protein>
    <submittedName>
        <fullName evidence="2">Uncharacterized protein</fullName>
    </submittedName>
</protein>
<gene>
    <name evidence="2" type="ORF">E5Z56_06890</name>
</gene>
<proteinExistence type="predicted"/>
<keyword evidence="1" id="KW-1133">Transmembrane helix</keyword>
<feature type="transmembrane region" description="Helical" evidence="1">
    <location>
        <begin position="7"/>
        <end position="25"/>
    </location>
</feature>
<evidence type="ECO:0000313" key="3">
    <source>
        <dbReference type="Proteomes" id="UP000301475"/>
    </source>
</evidence>
<dbReference type="AlphaFoldDB" id="A0A4P8XY35"/>
<sequence length="138" mass="15361">MIKKISTLAICDFVLALIIYARVNLKNALLSEITTNTSRETTNQVLTNSNFVVVITLALVGAVISVMVLSSTKNIPQLMMDILFIGVVGVVLALWWKVLAVTGWGYFCSYQELMTYVGSFMIGACILKLITYIFRKRI</sequence>
<dbReference type="Proteomes" id="UP000301475">
    <property type="component" value="Chromosome"/>
</dbReference>
<name>A0A4P8XY35_9FIRM</name>
<feature type="transmembrane region" description="Helical" evidence="1">
    <location>
        <begin position="82"/>
        <end position="107"/>
    </location>
</feature>
<evidence type="ECO:0000313" key="2">
    <source>
        <dbReference type="EMBL" id="QCT07099.1"/>
    </source>
</evidence>
<feature type="transmembrane region" description="Helical" evidence="1">
    <location>
        <begin position="113"/>
        <end position="134"/>
    </location>
</feature>
<accession>A0A4P8XY35</accession>
<feature type="transmembrane region" description="Helical" evidence="1">
    <location>
        <begin position="45"/>
        <end position="70"/>
    </location>
</feature>
<evidence type="ECO:0000256" key="1">
    <source>
        <dbReference type="SAM" id="Phobius"/>
    </source>
</evidence>
<keyword evidence="1" id="KW-0472">Membrane</keyword>
<keyword evidence="3" id="KW-1185">Reference proteome</keyword>
<reference evidence="2 3" key="1">
    <citation type="submission" date="2019-04" db="EMBL/GenBank/DDBJ databases">
        <authorList>
            <person name="Embree M."/>
            <person name="Gaffney J.R."/>
        </authorList>
    </citation>
    <scope>NUCLEOTIDE SEQUENCE [LARGE SCALE GENOMIC DNA]</scope>
    <source>
        <strain evidence="2 3">JE7A12</strain>
    </source>
</reference>
<organism evidence="2 3">
    <name type="scientific">Ruminococcus bovis</name>
    <dbReference type="NCBI Taxonomy" id="2564099"/>
    <lineage>
        <taxon>Bacteria</taxon>
        <taxon>Bacillati</taxon>
        <taxon>Bacillota</taxon>
        <taxon>Clostridia</taxon>
        <taxon>Eubacteriales</taxon>
        <taxon>Oscillospiraceae</taxon>
        <taxon>Ruminococcus</taxon>
    </lineage>
</organism>
<dbReference type="EMBL" id="CP039381">
    <property type="protein sequence ID" value="QCT07099.1"/>
    <property type="molecule type" value="Genomic_DNA"/>
</dbReference>
<dbReference type="RefSeq" id="WP_138157172.1">
    <property type="nucleotide sequence ID" value="NZ_CP039381.1"/>
</dbReference>
<dbReference type="KEGG" id="ruj:E5Z56_06890"/>
<keyword evidence="1" id="KW-0812">Transmembrane</keyword>